<evidence type="ECO:0000313" key="9">
    <source>
        <dbReference type="EMBL" id="PWZ25792.1"/>
    </source>
</evidence>
<dbReference type="SUPFAM" id="SSF57716">
    <property type="entry name" value="Glucocorticoid receptor-like (DNA-binding domain)"/>
    <property type="match status" value="2"/>
</dbReference>
<evidence type="ECO:0000256" key="2">
    <source>
        <dbReference type="ARBA" id="ARBA00022723"/>
    </source>
</evidence>
<keyword evidence="2" id="KW-0479">Metal-binding</keyword>
<evidence type="ECO:0000256" key="7">
    <source>
        <dbReference type="SAM" id="MobiDB-lite"/>
    </source>
</evidence>
<evidence type="ECO:0000256" key="1">
    <source>
        <dbReference type="ARBA" id="ARBA00005694"/>
    </source>
</evidence>
<dbReference type="CDD" id="cd00202">
    <property type="entry name" value="ZnF_GATA"/>
    <property type="match status" value="2"/>
</dbReference>
<evidence type="ECO:0000256" key="4">
    <source>
        <dbReference type="ARBA" id="ARBA00022833"/>
    </source>
</evidence>
<feature type="region of interest" description="Disordered" evidence="7">
    <location>
        <begin position="224"/>
        <end position="269"/>
    </location>
</feature>
<evidence type="ECO:0000259" key="8">
    <source>
        <dbReference type="PROSITE" id="PS50114"/>
    </source>
</evidence>
<feature type="domain" description="GATA-type" evidence="8">
    <location>
        <begin position="387"/>
        <end position="425"/>
    </location>
</feature>
<dbReference type="GO" id="GO:0043565">
    <property type="term" value="F:sequence-specific DNA binding"/>
    <property type="evidence" value="ECO:0007669"/>
    <property type="project" value="InterPro"/>
</dbReference>
<dbReference type="InterPro" id="IPR051140">
    <property type="entry name" value="GATA_TF"/>
</dbReference>
<feature type="region of interest" description="Disordered" evidence="7">
    <location>
        <begin position="48"/>
        <end position="79"/>
    </location>
</feature>
<feature type="compositionally biased region" description="Polar residues" evidence="7">
    <location>
        <begin position="251"/>
        <end position="261"/>
    </location>
</feature>
<keyword evidence="5" id="KW-0010">Activator</keyword>
<keyword evidence="3 6" id="KW-0863">Zinc-finger</keyword>
<dbReference type="Proteomes" id="UP000251960">
    <property type="component" value="Chromosome 4"/>
</dbReference>
<protein>
    <submittedName>
        <fullName evidence="9">GATA transcription factor 4</fullName>
    </submittedName>
</protein>
<feature type="region of interest" description="Disordered" evidence="7">
    <location>
        <begin position="90"/>
        <end position="109"/>
    </location>
</feature>
<reference evidence="9" key="1">
    <citation type="journal article" date="2018" name="Nat. Genet.">
        <title>Extensive intraspecific gene order and gene structural variations between Mo17 and other maize genomes.</title>
        <authorList>
            <person name="Sun S."/>
            <person name="Zhou Y."/>
            <person name="Chen J."/>
            <person name="Shi J."/>
            <person name="Zhao H."/>
            <person name="Zhao H."/>
            <person name="Song W."/>
            <person name="Zhang M."/>
            <person name="Cui Y."/>
            <person name="Dong X."/>
            <person name="Liu H."/>
            <person name="Ma X."/>
            <person name="Jiao Y."/>
            <person name="Wang B."/>
            <person name="Wei X."/>
            <person name="Stein J.C."/>
            <person name="Glaubitz J.C."/>
            <person name="Lu F."/>
            <person name="Yu G."/>
            <person name="Liang C."/>
            <person name="Fengler K."/>
            <person name="Li B."/>
            <person name="Rafalski A."/>
            <person name="Schnable P.S."/>
            <person name="Ware D.H."/>
            <person name="Buckler E.S."/>
            <person name="Lai J."/>
        </authorList>
    </citation>
    <scope>NUCLEOTIDE SEQUENCE [LARGE SCALE GENOMIC DNA]</scope>
    <source>
        <tissue evidence="9">Seedling</tissue>
    </source>
</reference>
<feature type="domain" description="GATA-type" evidence="8">
    <location>
        <begin position="246"/>
        <end position="284"/>
    </location>
</feature>
<evidence type="ECO:0000256" key="6">
    <source>
        <dbReference type="PROSITE-ProRule" id="PRU00094"/>
    </source>
</evidence>
<comment type="caution">
    <text evidence="9">The sequence shown here is derived from an EMBL/GenBank/DDBJ whole genome shotgun (WGS) entry which is preliminary data.</text>
</comment>
<sequence length="467" mass="49810">MTMSKQQPDILGDVQDYDSMLQDLPDCDGTGAGLCCPDDPIEHVFSALSLPPRREREQEPLPESTHGVGPDSRGPLSSTSVLDEDMFFADGALDGSGNTTEGDSPPAHVTAAARGSLANDDGSPLPAAMPAVALEAYDACSAPVPAACGGAPPVLFTNNITPPATCLGARGALYIVSKRTHAPPPLAAESMPPRALHPNAALVGASSGPSRCPSSLSTTTLRWSVPSRSTGGAVRRRRPVPRPRNREVQRTCSHCQSSKTPQWHEGPDGRRTLCNACGLRYKSHRRVPEYRAAEPMTPRDIHPNAGLVGASSGPSSRPSSSSTTTPSQSQIDFPFHALPAVAPPAMPDGGNSGNNRSSALPVALAPPSGSTGGAVRRRRPVPRPRNRQVQRTCSHCQSSETPQWREGPDGRKTLCNACGLRYRSHRLVPEYRPTTSPSFQIGQHSNRHRRIMQIREQMNGTVDGSRW</sequence>
<proteinExistence type="inferred from homology"/>
<dbReference type="SMART" id="SM00401">
    <property type="entry name" value="ZnF_GATA"/>
    <property type="match status" value="2"/>
</dbReference>
<dbReference type="GO" id="GO:0008270">
    <property type="term" value="F:zinc ion binding"/>
    <property type="evidence" value="ECO:0007669"/>
    <property type="project" value="UniProtKB-KW"/>
</dbReference>
<dbReference type="InterPro" id="IPR000679">
    <property type="entry name" value="Znf_GATA"/>
</dbReference>
<accession>A0A3L6EXL0</accession>
<dbReference type="Gene3D" id="3.30.50.10">
    <property type="entry name" value="Erythroid Transcription Factor GATA-1, subunit A"/>
    <property type="match status" value="2"/>
</dbReference>
<dbReference type="AlphaFoldDB" id="A0A3L6EXL0"/>
<dbReference type="PANTHER" id="PTHR45658">
    <property type="entry name" value="GATA TRANSCRIPTION FACTOR"/>
    <property type="match status" value="1"/>
</dbReference>
<dbReference type="GO" id="GO:0006355">
    <property type="term" value="P:regulation of DNA-templated transcription"/>
    <property type="evidence" value="ECO:0007669"/>
    <property type="project" value="InterPro"/>
</dbReference>
<dbReference type="PANTHER" id="PTHR45658:SF108">
    <property type="entry name" value="GATA ZINC FINGER FAMILY PROTEIN"/>
    <property type="match status" value="1"/>
</dbReference>
<feature type="region of interest" description="Disordered" evidence="7">
    <location>
        <begin position="292"/>
        <end position="394"/>
    </location>
</feature>
<feature type="region of interest" description="Disordered" evidence="7">
    <location>
        <begin position="1"/>
        <end position="23"/>
    </location>
</feature>
<organism evidence="9">
    <name type="scientific">Zea mays</name>
    <name type="common">Maize</name>
    <dbReference type="NCBI Taxonomy" id="4577"/>
    <lineage>
        <taxon>Eukaryota</taxon>
        <taxon>Viridiplantae</taxon>
        <taxon>Streptophyta</taxon>
        <taxon>Embryophyta</taxon>
        <taxon>Tracheophyta</taxon>
        <taxon>Spermatophyta</taxon>
        <taxon>Magnoliopsida</taxon>
        <taxon>Liliopsida</taxon>
        <taxon>Poales</taxon>
        <taxon>Poaceae</taxon>
        <taxon>PACMAD clade</taxon>
        <taxon>Panicoideae</taxon>
        <taxon>Andropogonodae</taxon>
        <taxon>Andropogoneae</taxon>
        <taxon>Tripsacinae</taxon>
        <taxon>Zea</taxon>
    </lineage>
</organism>
<feature type="compositionally biased region" description="Basic residues" evidence="7">
    <location>
        <begin position="234"/>
        <end position="243"/>
    </location>
</feature>
<feature type="compositionally biased region" description="Basic and acidic residues" evidence="7">
    <location>
        <begin position="292"/>
        <end position="302"/>
    </location>
</feature>
<evidence type="ECO:0000256" key="3">
    <source>
        <dbReference type="ARBA" id="ARBA00022771"/>
    </source>
</evidence>
<name>A0A3L6EXL0_MAIZE</name>
<dbReference type="PROSITE" id="PS00344">
    <property type="entry name" value="GATA_ZN_FINGER_1"/>
    <property type="match status" value="2"/>
</dbReference>
<gene>
    <name evidence="9" type="primary">GATA4_1</name>
    <name evidence="9" type="ORF">Zm00014a_039137</name>
</gene>
<dbReference type="InterPro" id="IPR013088">
    <property type="entry name" value="Znf_NHR/GATA"/>
</dbReference>
<feature type="compositionally biased region" description="Low complexity" evidence="7">
    <location>
        <begin position="311"/>
        <end position="329"/>
    </location>
</feature>
<dbReference type="Pfam" id="PF00320">
    <property type="entry name" value="GATA"/>
    <property type="match status" value="2"/>
</dbReference>
<dbReference type="FunFam" id="3.30.50.10:FF:000038">
    <property type="entry name" value="GATA transcription factor 14"/>
    <property type="match status" value="1"/>
</dbReference>
<evidence type="ECO:0000256" key="5">
    <source>
        <dbReference type="ARBA" id="ARBA00023159"/>
    </source>
</evidence>
<comment type="similarity">
    <text evidence="1">Belongs to the type IV zinc-finger family. Class A subfamily.</text>
</comment>
<dbReference type="PROSITE" id="PS50114">
    <property type="entry name" value="GATA_ZN_FINGER_2"/>
    <property type="match status" value="2"/>
</dbReference>
<dbReference type="EMBL" id="NCVQ01000005">
    <property type="protein sequence ID" value="PWZ25792.1"/>
    <property type="molecule type" value="Genomic_DNA"/>
</dbReference>
<keyword evidence="4" id="KW-0862">Zinc</keyword>
<feature type="compositionally biased region" description="Basic residues" evidence="7">
    <location>
        <begin position="375"/>
        <end position="388"/>
    </location>
</feature>